<dbReference type="InterPro" id="IPR000524">
    <property type="entry name" value="Tscrpt_reg_HTH_GntR"/>
</dbReference>
<dbReference type="EMBL" id="JAPFRD010000002">
    <property type="protein sequence ID" value="MCW8106984.1"/>
    <property type="molecule type" value="Genomic_DNA"/>
</dbReference>
<gene>
    <name evidence="5" type="ORF">OPS25_00520</name>
</gene>
<reference evidence="5" key="1">
    <citation type="submission" date="2022-11" db="EMBL/GenBank/DDBJ databases">
        <title>Alteromonas sp. nov., isolated from sea water of the Qingdao.</title>
        <authorList>
            <person name="Wang Q."/>
        </authorList>
    </citation>
    <scope>NUCLEOTIDE SEQUENCE</scope>
    <source>
        <strain evidence="5">ASW11-7</strain>
    </source>
</reference>
<proteinExistence type="predicted"/>
<keyword evidence="3" id="KW-0804">Transcription</keyword>
<dbReference type="PROSITE" id="PS50949">
    <property type="entry name" value="HTH_GNTR"/>
    <property type="match status" value="1"/>
</dbReference>
<dbReference type="SUPFAM" id="SSF46785">
    <property type="entry name" value="Winged helix' DNA-binding domain"/>
    <property type="match status" value="1"/>
</dbReference>
<sequence length="227" mass="25671">MDFTSESAVTNADKTYIQLRNDIVEGRITAGTKLSEVELSTNYSVSRAVIREAINRLMACHLVERKANVGARVVTLSPEGLEQLYQVRESLEGMAARLAAKHMTDQEIADLQQLLNAHFDKQVQAGESYYQEAGDVDFHYRIIQGSKNQHLISVLVNGLYHLVRMYRVQLGMAGPRVTTAFDEHLHIVKAIANRDEELAEILMRRHILYSKNNVQTKLLNHSNLKGQ</sequence>
<organism evidence="5 6">
    <name type="scientific">Alteromonas aquimaris</name>
    <dbReference type="NCBI Taxonomy" id="2998417"/>
    <lineage>
        <taxon>Bacteria</taxon>
        <taxon>Pseudomonadati</taxon>
        <taxon>Pseudomonadota</taxon>
        <taxon>Gammaproteobacteria</taxon>
        <taxon>Alteromonadales</taxon>
        <taxon>Alteromonadaceae</taxon>
        <taxon>Alteromonas/Salinimonas group</taxon>
        <taxon>Alteromonas</taxon>
    </lineage>
</organism>
<dbReference type="RefSeq" id="WP_265616131.1">
    <property type="nucleotide sequence ID" value="NZ_JAPFRD010000002.1"/>
</dbReference>
<dbReference type="Proteomes" id="UP001142810">
    <property type="component" value="Unassembled WGS sequence"/>
</dbReference>
<dbReference type="InterPro" id="IPR011711">
    <property type="entry name" value="GntR_C"/>
</dbReference>
<feature type="domain" description="HTH gntR-type" evidence="4">
    <location>
        <begin position="9"/>
        <end position="76"/>
    </location>
</feature>
<dbReference type="Gene3D" id="1.10.10.10">
    <property type="entry name" value="Winged helix-like DNA-binding domain superfamily/Winged helix DNA-binding domain"/>
    <property type="match status" value="1"/>
</dbReference>
<dbReference type="SMART" id="SM00345">
    <property type="entry name" value="HTH_GNTR"/>
    <property type="match status" value="1"/>
</dbReference>
<dbReference type="InterPro" id="IPR008920">
    <property type="entry name" value="TF_FadR/GntR_C"/>
</dbReference>
<evidence type="ECO:0000256" key="2">
    <source>
        <dbReference type="ARBA" id="ARBA00023125"/>
    </source>
</evidence>
<protein>
    <submittedName>
        <fullName evidence="5">GntR family transcriptional regulator</fullName>
    </submittedName>
</protein>
<evidence type="ECO:0000256" key="1">
    <source>
        <dbReference type="ARBA" id="ARBA00023015"/>
    </source>
</evidence>
<dbReference type="InterPro" id="IPR036390">
    <property type="entry name" value="WH_DNA-bd_sf"/>
</dbReference>
<dbReference type="PANTHER" id="PTHR43537">
    <property type="entry name" value="TRANSCRIPTIONAL REGULATOR, GNTR FAMILY"/>
    <property type="match status" value="1"/>
</dbReference>
<keyword evidence="2" id="KW-0238">DNA-binding</keyword>
<accession>A0ABT3P2J2</accession>
<dbReference type="Pfam" id="PF07729">
    <property type="entry name" value="FCD"/>
    <property type="match status" value="1"/>
</dbReference>
<dbReference type="InterPro" id="IPR036388">
    <property type="entry name" value="WH-like_DNA-bd_sf"/>
</dbReference>
<keyword evidence="6" id="KW-1185">Reference proteome</keyword>
<keyword evidence="1" id="KW-0805">Transcription regulation</keyword>
<dbReference type="SMART" id="SM00895">
    <property type="entry name" value="FCD"/>
    <property type="match status" value="1"/>
</dbReference>
<dbReference type="CDD" id="cd07377">
    <property type="entry name" value="WHTH_GntR"/>
    <property type="match status" value="1"/>
</dbReference>
<evidence type="ECO:0000256" key="3">
    <source>
        <dbReference type="ARBA" id="ARBA00023163"/>
    </source>
</evidence>
<dbReference type="SUPFAM" id="SSF48008">
    <property type="entry name" value="GntR ligand-binding domain-like"/>
    <property type="match status" value="1"/>
</dbReference>
<evidence type="ECO:0000313" key="6">
    <source>
        <dbReference type="Proteomes" id="UP001142810"/>
    </source>
</evidence>
<evidence type="ECO:0000259" key="4">
    <source>
        <dbReference type="PROSITE" id="PS50949"/>
    </source>
</evidence>
<dbReference type="Pfam" id="PF00392">
    <property type="entry name" value="GntR"/>
    <property type="match status" value="1"/>
</dbReference>
<dbReference type="Gene3D" id="1.20.120.530">
    <property type="entry name" value="GntR ligand-binding domain-like"/>
    <property type="match status" value="1"/>
</dbReference>
<comment type="caution">
    <text evidence="5">The sequence shown here is derived from an EMBL/GenBank/DDBJ whole genome shotgun (WGS) entry which is preliminary data.</text>
</comment>
<dbReference type="PANTHER" id="PTHR43537:SF49">
    <property type="entry name" value="TRANSCRIPTIONAL REGULATORY PROTEIN"/>
    <property type="match status" value="1"/>
</dbReference>
<evidence type="ECO:0000313" key="5">
    <source>
        <dbReference type="EMBL" id="MCW8106984.1"/>
    </source>
</evidence>
<name>A0ABT3P2J2_9ALTE</name>